<dbReference type="Proteomes" id="UP000178417">
    <property type="component" value="Unassembled WGS sequence"/>
</dbReference>
<organism evidence="1 2">
    <name type="scientific">candidate division WOR-1 bacterium RIFOXYB2_FULL_37_13</name>
    <dbReference type="NCBI Taxonomy" id="1802579"/>
    <lineage>
        <taxon>Bacteria</taxon>
        <taxon>Bacillati</taxon>
        <taxon>Saganbacteria</taxon>
    </lineage>
</organism>
<accession>A0A1F4SPZ7</accession>
<dbReference type="STRING" id="1802579.A2310_00505"/>
<comment type="caution">
    <text evidence="1">The sequence shown here is derived from an EMBL/GenBank/DDBJ whole genome shotgun (WGS) entry which is preliminary data.</text>
</comment>
<dbReference type="AlphaFoldDB" id="A0A1F4SPZ7"/>
<protein>
    <submittedName>
        <fullName evidence="1">Uncharacterized protein</fullName>
    </submittedName>
</protein>
<sequence length="218" mass="25754">MLGSASEVQSQAHYYSRPIRTARKTTSHRSLAKFWHLGQELRDIGINNPPTFFFRKVYLKSPEQYEGFCRFYEYFMGRFRGVLKESGSGNEERLSFNIIPPTMYIMMRLDFDRLIMELNVNKDKWFQFYNEHIRNIDVGVSIQGQHREGRGLRFFQFKIIEEIITQNNIEAYNLGRKERLIGLKLISDKFILSLLDVHIFLRTSSPCILNLCDGTTFK</sequence>
<dbReference type="EMBL" id="MEUB01000036">
    <property type="protein sequence ID" value="OGC21773.1"/>
    <property type="molecule type" value="Genomic_DNA"/>
</dbReference>
<gene>
    <name evidence="1" type="ORF">A2310_00505</name>
</gene>
<evidence type="ECO:0000313" key="1">
    <source>
        <dbReference type="EMBL" id="OGC21773.1"/>
    </source>
</evidence>
<reference evidence="1 2" key="1">
    <citation type="journal article" date="2016" name="Nat. Commun.">
        <title>Thousands of microbial genomes shed light on interconnected biogeochemical processes in an aquifer system.</title>
        <authorList>
            <person name="Anantharaman K."/>
            <person name="Brown C.T."/>
            <person name="Hug L.A."/>
            <person name="Sharon I."/>
            <person name="Castelle C.J."/>
            <person name="Probst A.J."/>
            <person name="Thomas B.C."/>
            <person name="Singh A."/>
            <person name="Wilkins M.J."/>
            <person name="Karaoz U."/>
            <person name="Brodie E.L."/>
            <person name="Williams K.H."/>
            <person name="Hubbard S.S."/>
            <person name="Banfield J.F."/>
        </authorList>
    </citation>
    <scope>NUCLEOTIDE SEQUENCE [LARGE SCALE GENOMIC DNA]</scope>
</reference>
<name>A0A1F4SPZ7_UNCSA</name>
<evidence type="ECO:0000313" key="2">
    <source>
        <dbReference type="Proteomes" id="UP000178417"/>
    </source>
</evidence>
<proteinExistence type="predicted"/>